<organism evidence="2 3">
    <name type="scientific">Nannocystis punicea</name>
    <dbReference type="NCBI Taxonomy" id="2995304"/>
    <lineage>
        <taxon>Bacteria</taxon>
        <taxon>Pseudomonadati</taxon>
        <taxon>Myxococcota</taxon>
        <taxon>Polyangia</taxon>
        <taxon>Nannocystales</taxon>
        <taxon>Nannocystaceae</taxon>
        <taxon>Nannocystis</taxon>
    </lineage>
</organism>
<evidence type="ECO:0000256" key="1">
    <source>
        <dbReference type="SAM" id="MobiDB-lite"/>
    </source>
</evidence>
<keyword evidence="3" id="KW-1185">Reference proteome</keyword>
<sequence length="406" mass="42756">MARTRDLVALSAIFVAPLAAILVSQTLPALAVDAPQSAPAGSEPPSVAFPVAAAPAEPAPSPTAPVAPVSAPEPAAAEPSDAPALPPTTEGPGNAMLVRKEALVLHTHADLRWASGRPVIKAEPSHLLATRSVRWDSVPEGLRGLQDATMVVHAADGSTCVAGLGEPKLHLEQIGDVFYSIEDDGQESYLPPADKAVLRNMVKELFAGADDLLLLARQRAADGRPCDGLWARRADLPPATVFGRRGATEAEAAALTAEAAAVVRAQPEFATLAGEYAEYLAPMDTERRADLSTWDDFVAGNLTTVAWHEIGGARQIVSVELQLIDRMACSDDFGGSLALLLERRDGRLVRLEQPGWLGLAALMDLEGDGVLEAVTDDGFETVLRTHDPNGAELRDAYSVPYIGCPC</sequence>
<evidence type="ECO:0000313" key="3">
    <source>
        <dbReference type="Proteomes" id="UP001164459"/>
    </source>
</evidence>
<gene>
    <name evidence="2" type="ORF">O0S08_45200</name>
</gene>
<accession>A0ABY7H2R5</accession>
<feature type="compositionally biased region" description="Low complexity" evidence="1">
    <location>
        <begin position="66"/>
        <end position="83"/>
    </location>
</feature>
<feature type="region of interest" description="Disordered" evidence="1">
    <location>
        <begin position="35"/>
        <end position="93"/>
    </location>
</feature>
<protein>
    <recommendedName>
        <fullName evidence="4">DUF4412 domain-containing protein</fullName>
    </recommendedName>
</protein>
<evidence type="ECO:0008006" key="4">
    <source>
        <dbReference type="Google" id="ProtNLM"/>
    </source>
</evidence>
<evidence type="ECO:0000313" key="2">
    <source>
        <dbReference type="EMBL" id="WAS93395.1"/>
    </source>
</evidence>
<reference evidence="2" key="1">
    <citation type="submission" date="2022-11" db="EMBL/GenBank/DDBJ databases">
        <title>Minimal conservation of predation-associated metabolite biosynthetic gene clusters underscores biosynthetic potential of Myxococcota including descriptions for ten novel species: Archangium lansinium sp. nov., Myxococcus landrumus sp. nov., Nannocystis bai.</title>
        <authorList>
            <person name="Ahearne A."/>
            <person name="Stevens C."/>
            <person name="Dowd S."/>
        </authorList>
    </citation>
    <scope>NUCLEOTIDE SEQUENCE</scope>
    <source>
        <strain evidence="2">Fl3</strain>
    </source>
</reference>
<proteinExistence type="predicted"/>
<feature type="compositionally biased region" description="Low complexity" evidence="1">
    <location>
        <begin position="43"/>
        <end position="56"/>
    </location>
</feature>
<dbReference type="RefSeq" id="WP_269035727.1">
    <property type="nucleotide sequence ID" value="NZ_CP114040.1"/>
</dbReference>
<dbReference type="Proteomes" id="UP001164459">
    <property type="component" value="Chromosome"/>
</dbReference>
<name>A0ABY7H2R5_9BACT</name>
<dbReference type="EMBL" id="CP114040">
    <property type="protein sequence ID" value="WAS93395.1"/>
    <property type="molecule type" value="Genomic_DNA"/>
</dbReference>